<keyword evidence="2" id="KW-1185">Reference proteome</keyword>
<evidence type="ECO:0000313" key="1">
    <source>
        <dbReference type="EMBL" id="GBP32568.1"/>
    </source>
</evidence>
<comment type="caution">
    <text evidence="1">The sequence shown here is derived from an EMBL/GenBank/DDBJ whole genome shotgun (WGS) entry which is preliminary data.</text>
</comment>
<evidence type="ECO:0000313" key="2">
    <source>
        <dbReference type="Proteomes" id="UP000299102"/>
    </source>
</evidence>
<proteinExistence type="predicted"/>
<sequence length="178" mass="20520">MTYASPVFAHAALKALNSLQVIKNKFCRVATDTHWCVRNSVLHRDLELLTIAIYIKDVSKSFFDIAESHPNAPLHSAASYEAQPYHLNRRPRSVFIDPPDALTAKVVWRFLCRERKTPIGSIERAIDVDQSDDNVRYTTIVLHESWNTPPFFRYILELEQQACYCTPAVLQQIRQHPI</sequence>
<keyword evidence="1" id="KW-0548">Nucleotidyltransferase</keyword>
<dbReference type="GO" id="GO:0003964">
    <property type="term" value="F:RNA-directed DNA polymerase activity"/>
    <property type="evidence" value="ECO:0007669"/>
    <property type="project" value="UniProtKB-KW"/>
</dbReference>
<dbReference type="OrthoDB" id="10050074at2759"/>
<keyword evidence="1" id="KW-0695">RNA-directed DNA polymerase</keyword>
<organism evidence="1 2">
    <name type="scientific">Eumeta variegata</name>
    <name type="common">Bagworm moth</name>
    <name type="synonym">Eumeta japonica</name>
    <dbReference type="NCBI Taxonomy" id="151549"/>
    <lineage>
        <taxon>Eukaryota</taxon>
        <taxon>Metazoa</taxon>
        <taxon>Ecdysozoa</taxon>
        <taxon>Arthropoda</taxon>
        <taxon>Hexapoda</taxon>
        <taxon>Insecta</taxon>
        <taxon>Pterygota</taxon>
        <taxon>Neoptera</taxon>
        <taxon>Endopterygota</taxon>
        <taxon>Lepidoptera</taxon>
        <taxon>Glossata</taxon>
        <taxon>Ditrysia</taxon>
        <taxon>Tineoidea</taxon>
        <taxon>Psychidae</taxon>
        <taxon>Oiketicinae</taxon>
        <taxon>Eumeta</taxon>
    </lineage>
</organism>
<keyword evidence="1" id="KW-0808">Transferase</keyword>
<dbReference type="Proteomes" id="UP000299102">
    <property type="component" value="Unassembled WGS sequence"/>
</dbReference>
<dbReference type="AlphaFoldDB" id="A0A4C1V1A0"/>
<dbReference type="EMBL" id="BGZK01000261">
    <property type="protein sequence ID" value="GBP32568.1"/>
    <property type="molecule type" value="Genomic_DNA"/>
</dbReference>
<reference evidence="1 2" key="1">
    <citation type="journal article" date="2019" name="Commun. Biol.">
        <title>The bagworm genome reveals a unique fibroin gene that provides high tensile strength.</title>
        <authorList>
            <person name="Kono N."/>
            <person name="Nakamura H."/>
            <person name="Ohtoshi R."/>
            <person name="Tomita M."/>
            <person name="Numata K."/>
            <person name="Arakawa K."/>
        </authorList>
    </citation>
    <scope>NUCLEOTIDE SEQUENCE [LARGE SCALE GENOMIC DNA]</scope>
</reference>
<accession>A0A4C1V1A0</accession>
<protein>
    <submittedName>
        <fullName evidence="1">Probable RNA-directed DNA polymerase from transposon X-element</fullName>
    </submittedName>
</protein>
<gene>
    <name evidence="1" type="ORF">EVAR_23980_1</name>
</gene>
<name>A0A4C1V1A0_EUMVA</name>